<comment type="caution">
    <text evidence="1">The sequence shown here is derived from an EMBL/GenBank/DDBJ whole genome shotgun (WGS) entry which is preliminary data.</text>
</comment>
<dbReference type="EMBL" id="LAZR01010424">
    <property type="protein sequence ID" value="KKM67014.1"/>
    <property type="molecule type" value="Genomic_DNA"/>
</dbReference>
<accession>A0A0F9JB37</accession>
<name>A0A0F9JB37_9ZZZZ</name>
<reference evidence="1" key="1">
    <citation type="journal article" date="2015" name="Nature">
        <title>Complex archaea that bridge the gap between prokaryotes and eukaryotes.</title>
        <authorList>
            <person name="Spang A."/>
            <person name="Saw J.H."/>
            <person name="Jorgensen S.L."/>
            <person name="Zaremba-Niedzwiedzka K."/>
            <person name="Martijn J."/>
            <person name="Lind A.E."/>
            <person name="van Eijk R."/>
            <person name="Schleper C."/>
            <person name="Guy L."/>
            <person name="Ettema T.J."/>
        </authorList>
    </citation>
    <scope>NUCLEOTIDE SEQUENCE</scope>
</reference>
<gene>
    <name evidence="1" type="ORF">LCGC14_1475300</name>
</gene>
<proteinExistence type="predicted"/>
<dbReference type="AlphaFoldDB" id="A0A0F9JB37"/>
<organism evidence="1">
    <name type="scientific">marine sediment metagenome</name>
    <dbReference type="NCBI Taxonomy" id="412755"/>
    <lineage>
        <taxon>unclassified sequences</taxon>
        <taxon>metagenomes</taxon>
        <taxon>ecological metagenomes</taxon>
    </lineage>
</organism>
<sequence length="67" mass="7935">MKEIIYYERDENKRPVKRVGRELATERVRKAMRCSISESDWSDTDPWKAVFDPTLTPYEQTLIAKSV</sequence>
<protein>
    <submittedName>
        <fullName evidence="1">Uncharacterized protein</fullName>
    </submittedName>
</protein>
<evidence type="ECO:0000313" key="1">
    <source>
        <dbReference type="EMBL" id="KKM67014.1"/>
    </source>
</evidence>